<protein>
    <submittedName>
        <fullName evidence="2">Antitoxin HicB</fullName>
    </submittedName>
</protein>
<evidence type="ECO:0000313" key="3">
    <source>
        <dbReference type="Proteomes" id="UP000236893"/>
    </source>
</evidence>
<gene>
    <name evidence="2" type="ORF">C3K47_14370</name>
</gene>
<dbReference type="Pfam" id="PF15919">
    <property type="entry name" value="HicB_lk_antitox"/>
    <property type="match status" value="1"/>
</dbReference>
<reference evidence="2 3" key="1">
    <citation type="submission" date="2018-01" db="EMBL/GenBank/DDBJ databases">
        <authorList>
            <person name="Gaut B.S."/>
            <person name="Morton B.R."/>
            <person name="Clegg M.T."/>
            <person name="Duvall M.R."/>
        </authorList>
    </citation>
    <scope>NUCLEOTIDE SEQUENCE [LARGE SCALE GENOMIC DNA]</scope>
    <source>
        <strain evidence="2 3">HR-AV</strain>
    </source>
</reference>
<dbReference type="Gene3D" id="3.30.160.250">
    <property type="match status" value="1"/>
</dbReference>
<dbReference type="EMBL" id="PQVF01000010">
    <property type="protein sequence ID" value="POY35577.1"/>
    <property type="molecule type" value="Genomic_DNA"/>
</dbReference>
<sequence length="75" mass="8287">MKSLTYRILLNKEQEGGYTVTAPTLPGCISYGETIDEAIENVKEAIELYIEALKESGETIPTEENTLEYSLTISA</sequence>
<accession>A0A2S4ZZY1</accession>
<dbReference type="PANTHER" id="PTHR34504:SF2">
    <property type="entry name" value="UPF0150 PROTEIN SSL0259"/>
    <property type="match status" value="1"/>
</dbReference>
<dbReference type="RefSeq" id="WP_103789851.1">
    <property type="nucleotide sequence ID" value="NZ_PQVF01000010.1"/>
</dbReference>
<dbReference type="SUPFAM" id="SSF143100">
    <property type="entry name" value="TTHA1013/TTHA0281-like"/>
    <property type="match status" value="1"/>
</dbReference>
<proteinExistence type="predicted"/>
<dbReference type="AlphaFoldDB" id="A0A2S4ZZY1"/>
<dbReference type="InterPro" id="IPR031807">
    <property type="entry name" value="HicB-like"/>
</dbReference>
<dbReference type="Proteomes" id="UP000236893">
    <property type="component" value="Unassembled WGS sequence"/>
</dbReference>
<evidence type="ECO:0000313" key="2">
    <source>
        <dbReference type="EMBL" id="POY35577.1"/>
    </source>
</evidence>
<feature type="domain" description="HicB-like antitoxin of toxin-antitoxin system" evidence="1">
    <location>
        <begin position="6"/>
        <end position="68"/>
    </location>
</feature>
<dbReference type="InterPro" id="IPR051404">
    <property type="entry name" value="TA_system_antitoxin"/>
</dbReference>
<organism evidence="2 3">
    <name type="scientific">Solitalea longa</name>
    <dbReference type="NCBI Taxonomy" id="2079460"/>
    <lineage>
        <taxon>Bacteria</taxon>
        <taxon>Pseudomonadati</taxon>
        <taxon>Bacteroidota</taxon>
        <taxon>Sphingobacteriia</taxon>
        <taxon>Sphingobacteriales</taxon>
        <taxon>Sphingobacteriaceae</taxon>
        <taxon>Solitalea</taxon>
    </lineage>
</organism>
<keyword evidence="3" id="KW-1185">Reference proteome</keyword>
<dbReference type="OrthoDB" id="5419659at2"/>
<comment type="caution">
    <text evidence="2">The sequence shown here is derived from an EMBL/GenBank/DDBJ whole genome shotgun (WGS) entry which is preliminary data.</text>
</comment>
<name>A0A2S4ZZY1_9SPHI</name>
<dbReference type="InterPro" id="IPR035069">
    <property type="entry name" value="TTHA1013/TTHA0281-like"/>
</dbReference>
<evidence type="ECO:0000259" key="1">
    <source>
        <dbReference type="Pfam" id="PF15919"/>
    </source>
</evidence>
<dbReference type="PANTHER" id="PTHR34504">
    <property type="entry name" value="ANTITOXIN HICB"/>
    <property type="match status" value="1"/>
</dbReference>